<accession>A0A6A7WA51</accession>
<organism evidence="1 2">
    <name type="scientific">Segatella copri</name>
    <dbReference type="NCBI Taxonomy" id="165179"/>
    <lineage>
        <taxon>Bacteria</taxon>
        <taxon>Pseudomonadati</taxon>
        <taxon>Bacteroidota</taxon>
        <taxon>Bacteroidia</taxon>
        <taxon>Bacteroidales</taxon>
        <taxon>Prevotellaceae</taxon>
        <taxon>Segatella</taxon>
    </lineage>
</organism>
<protein>
    <submittedName>
        <fullName evidence="1">Uncharacterized protein</fullName>
    </submittedName>
</protein>
<proteinExistence type="predicted"/>
<evidence type="ECO:0000313" key="2">
    <source>
        <dbReference type="Proteomes" id="UP000384372"/>
    </source>
</evidence>
<dbReference type="RefSeq" id="WP_158463010.1">
    <property type="nucleotide sequence ID" value="NZ_VZAD01000038.1"/>
</dbReference>
<keyword evidence="2" id="KW-1185">Reference proteome</keyword>
<name>A0A6A7WA51_9BACT</name>
<dbReference type="OrthoDB" id="1057433at2"/>
<evidence type="ECO:0000313" key="1">
    <source>
        <dbReference type="EMBL" id="MQP11228.1"/>
    </source>
</evidence>
<gene>
    <name evidence="1" type="ORF">F7D20_04445</name>
</gene>
<comment type="caution">
    <text evidence="1">The sequence shown here is derived from an EMBL/GenBank/DDBJ whole genome shotgun (WGS) entry which is preliminary data.</text>
</comment>
<dbReference type="EMBL" id="VZAD01000038">
    <property type="protein sequence ID" value="MQP11228.1"/>
    <property type="molecule type" value="Genomic_DNA"/>
</dbReference>
<dbReference type="Proteomes" id="UP000384372">
    <property type="component" value="Unassembled WGS sequence"/>
</dbReference>
<sequence>MRKKLQQQRYEAAQKRFTSVITFLVVLLFVIGGSLQVQAQDTNTNGTHITGIESLTGCSKEDVRDAVISDNTFPEDDKNKIFFLYNVKTGLLLNAGGYWGTHVSLKEYGMPLWIHIDKNDWIHLGQKFDSKESKEEGNYLEYETGNKPSEDNGVYIDRAYIYKGTTGLLNNIIKRGWKLEAVSGKTNTYRLYTYSTTSWSTNIAPSFDETKYYLIAAKTQGDVDRNCYVVKEGNKEITEHNDEWRFLSYQQILDLQHENTNNIISSIDLTFRLQCPGFSRENAAMSNWKAYQYRRSEEGKIRLGLEHYYKPYVNSDVTTAGYCTISELYTNDFENKTIKNYKFPDGSNAITFTGNKNYERHCGKYYCADAKNFRGTIYQDVKVSHSGAYVIECKGFSTTTKAKLYACLVNADNTADTKTMHATVLGQTDYMSAQEKKALHIEEQNMDYAAKEFYGSHKYFNSVLVQVPEGGGTIRFGIEIGTKDDTTVPGESEKEWTVFDDFRLLYTSRTIDGDLVLDQDRDNLEYLKCSNTYKSVTLHLNKTFDKDKWNGFVLPVSLTKDQLTQAFGPNVKLAKLAKLTSNEIQFVSINMSTVGNDEIAMQAYIPYIIFPTKHAEQEQTPAYTASLSKIVNGQAEKVSVIIGKNHIDIPNVSFAVVDGKNENDLSNMNTKNWTTNSSIVVKGSGTPFFEGNGTMTAFGTFARTFGKGTQNNTTDKDKDDYGKWTITDKSTIIAGRSDLKGCYFFSNGKMYTSAKRARGLRGFSVWFAPTTASDGNPAKPANVFLDGVSLDKTTGISPIIYGEEESRIDRFAHGIYSLNGQLISNSSSLDGLPSGIYILNGKKVIKR</sequence>
<reference evidence="1 2" key="1">
    <citation type="submission" date="2019-09" db="EMBL/GenBank/DDBJ databases">
        <title>Distinct polysaccharide growth profiles of human intestinal Prevotella copri isolates.</title>
        <authorList>
            <person name="Fehlner-Peach H."/>
            <person name="Magnabosco C."/>
            <person name="Raghavan V."/>
            <person name="Scher J.U."/>
            <person name="Tett A."/>
            <person name="Cox L.M."/>
            <person name="Gottsegen C."/>
            <person name="Watters A."/>
            <person name="Wiltshire- Gordon J.D."/>
            <person name="Segata N."/>
            <person name="Bonneau R."/>
            <person name="Littman D.R."/>
        </authorList>
    </citation>
    <scope>NUCLEOTIDE SEQUENCE [LARGE SCALE GENOMIC DNA]</scope>
    <source>
        <strain evidence="2">iAQ1173</strain>
    </source>
</reference>
<dbReference type="AlphaFoldDB" id="A0A6A7WA51"/>